<dbReference type="RefSeq" id="YP_009101204.1">
    <property type="nucleotide sequence ID" value="NC_025443.1"/>
</dbReference>
<keyword evidence="3" id="KW-1185">Reference proteome</keyword>
<dbReference type="EMBL" id="KJ802832">
    <property type="protein sequence ID" value="AIB07037.1"/>
    <property type="molecule type" value="Genomic_DNA"/>
</dbReference>
<organism evidence="2 3">
    <name type="scientific">Salmonella phage 9NA</name>
    <dbReference type="NCBI Taxonomy" id="1113547"/>
    <lineage>
        <taxon>Viruses</taxon>
        <taxon>Duplodnaviria</taxon>
        <taxon>Heunggongvirae</taxon>
        <taxon>Uroviricota</taxon>
        <taxon>Caudoviricetes</taxon>
        <taxon>Nonanavirus</taxon>
        <taxon>Nonanavirus nv9NA</taxon>
    </lineage>
</organism>
<dbReference type="Pfam" id="PF24875">
    <property type="entry name" value="DUF7736"/>
    <property type="match status" value="1"/>
</dbReference>
<sequence length="70" mass="8131">MNKLTVEQAVVLSGFTGILHGSFSKFHEDLEKRMRRPVFSHELGSKEFTDKVKEIYRDDFIAMQPDNAEE</sequence>
<dbReference type="KEGG" id="vg:22110892"/>
<dbReference type="OrthoDB" id="25751at10239"/>
<evidence type="ECO:0000313" key="2">
    <source>
        <dbReference type="EMBL" id="AIB07037.1"/>
    </source>
</evidence>
<reference evidence="2 3" key="1">
    <citation type="submission" date="2014-07" db="EMBL/GenBank/DDBJ databases">
        <title>The genome sequence of Salmonella phage 9NA shows that it represents an unstudied type of tailed phage.</title>
        <authorList>
            <person name="Casjens S.R."/>
            <person name="Leavitt J.C."/>
            <person name="Hatfull G.F."/>
            <person name="Hendrix R.W."/>
        </authorList>
    </citation>
    <scope>NUCLEOTIDE SEQUENCE [LARGE SCALE GENOMIC DNA]</scope>
</reference>
<proteinExistence type="predicted"/>
<accession>A0A060D5Q5</accession>
<dbReference type="Proteomes" id="UP000026985">
    <property type="component" value="Segment"/>
</dbReference>
<protein>
    <recommendedName>
        <fullName evidence="1">DUF7736 domain-containing protein</fullName>
    </recommendedName>
</protein>
<gene>
    <name evidence="2" type="ORF">9NA_034</name>
</gene>
<feature type="domain" description="DUF7736" evidence="1">
    <location>
        <begin position="7"/>
        <end position="65"/>
    </location>
</feature>
<name>A0A060D5Q5_9CAUD</name>
<dbReference type="InterPro" id="IPR056638">
    <property type="entry name" value="DUF7736"/>
</dbReference>
<evidence type="ECO:0000313" key="3">
    <source>
        <dbReference type="Proteomes" id="UP000026985"/>
    </source>
</evidence>
<evidence type="ECO:0000259" key="1">
    <source>
        <dbReference type="Pfam" id="PF24875"/>
    </source>
</evidence>